<keyword evidence="2" id="KW-1185">Reference proteome</keyword>
<keyword evidence="1" id="KW-0489">Methyltransferase</keyword>
<dbReference type="Pfam" id="PF13489">
    <property type="entry name" value="Methyltransf_23"/>
    <property type="match status" value="1"/>
</dbReference>
<dbReference type="SUPFAM" id="SSF53335">
    <property type="entry name" value="S-adenosyl-L-methionine-dependent methyltransferases"/>
    <property type="match status" value="1"/>
</dbReference>
<gene>
    <name evidence="1" type="ORF">ES674_12575</name>
</gene>
<dbReference type="Proteomes" id="UP000323720">
    <property type="component" value="Unassembled WGS sequence"/>
</dbReference>
<dbReference type="InterPro" id="IPR029063">
    <property type="entry name" value="SAM-dependent_MTases_sf"/>
</dbReference>
<dbReference type="Gene3D" id="3.40.50.150">
    <property type="entry name" value="Vaccinia Virus protein VP39"/>
    <property type="match status" value="1"/>
</dbReference>
<organism evidence="1 2">
    <name type="scientific">Bizionia myxarmorum</name>
    <dbReference type="NCBI Taxonomy" id="291186"/>
    <lineage>
        <taxon>Bacteria</taxon>
        <taxon>Pseudomonadati</taxon>
        <taxon>Bacteroidota</taxon>
        <taxon>Flavobacteriia</taxon>
        <taxon>Flavobacteriales</taxon>
        <taxon>Flavobacteriaceae</taxon>
        <taxon>Bizionia</taxon>
    </lineage>
</organism>
<sequence>MYQNLKKTLKSFLPKKTLERNETLFRSIISMFYIGNKYQCNICGFKLSKFVKTENCDKLCPKCGSVSRNRHLYTLLQNTLENKSILHFSPSKSLKSEIQKMDTQTYITSDYLGEFQALKNLNIEAIDEPDNTYDVIICYHVLEHVKQDKKAMQELFRILKPNGICYIQTPFKEGDIYEDNSIITEKGRLEHFGQEDHLRFYSVSGLQSRLEEAGFKTQNLCFNEKADNYFGFLENETIIIAKKDLKF</sequence>
<protein>
    <submittedName>
        <fullName evidence="1">Class I SAM-dependent methyltransferase</fullName>
    </submittedName>
</protein>
<dbReference type="CDD" id="cd02440">
    <property type="entry name" value="AdoMet_MTases"/>
    <property type="match status" value="1"/>
</dbReference>
<evidence type="ECO:0000313" key="2">
    <source>
        <dbReference type="Proteomes" id="UP000323720"/>
    </source>
</evidence>
<proteinExistence type="predicted"/>
<name>A0A5D0R774_9FLAO</name>
<dbReference type="GO" id="GO:0032259">
    <property type="term" value="P:methylation"/>
    <property type="evidence" value="ECO:0007669"/>
    <property type="project" value="UniProtKB-KW"/>
</dbReference>
<dbReference type="OrthoDB" id="3896938at2"/>
<dbReference type="EMBL" id="VSKK01000003">
    <property type="protein sequence ID" value="TYB76414.1"/>
    <property type="molecule type" value="Genomic_DNA"/>
</dbReference>
<keyword evidence="1" id="KW-0808">Transferase</keyword>
<reference evidence="1 2" key="1">
    <citation type="submission" date="2019-08" db="EMBL/GenBank/DDBJ databases">
        <title>Genomes of Antarctic Bizionia species.</title>
        <authorList>
            <person name="Bowman J.P."/>
        </authorList>
    </citation>
    <scope>NUCLEOTIDE SEQUENCE [LARGE SCALE GENOMIC DNA]</scope>
    <source>
        <strain evidence="1 2">ADA-4</strain>
    </source>
</reference>
<evidence type="ECO:0000313" key="1">
    <source>
        <dbReference type="EMBL" id="TYB76414.1"/>
    </source>
</evidence>
<comment type="caution">
    <text evidence="1">The sequence shown here is derived from an EMBL/GenBank/DDBJ whole genome shotgun (WGS) entry which is preliminary data.</text>
</comment>
<dbReference type="AlphaFoldDB" id="A0A5D0R774"/>
<dbReference type="GO" id="GO:0008168">
    <property type="term" value="F:methyltransferase activity"/>
    <property type="evidence" value="ECO:0007669"/>
    <property type="project" value="UniProtKB-KW"/>
</dbReference>
<accession>A0A5D0R774</accession>